<comment type="caution">
    <text evidence="1">The sequence shown here is derived from an EMBL/GenBank/DDBJ whole genome shotgun (WGS) entry which is preliminary data.</text>
</comment>
<sequence length="120" mass="12767">MSPAARLSLADQALANCLGFIVAQVIRDDRTEVAIAVMEELLPHVNRSSAHMPQICEAAGAVLSAWPMRGRTEGATNWASALMTANNAVSDFLFWRAAMASDAWRSSLSPQTPEAPNAAA</sequence>
<dbReference type="Proteomes" id="UP000248975">
    <property type="component" value="Unassembled WGS sequence"/>
</dbReference>
<evidence type="ECO:0000313" key="1">
    <source>
        <dbReference type="EMBL" id="PZQ99916.1"/>
    </source>
</evidence>
<evidence type="ECO:0000313" key="2">
    <source>
        <dbReference type="Proteomes" id="UP000248975"/>
    </source>
</evidence>
<gene>
    <name evidence="1" type="ORF">DI533_04600</name>
</gene>
<proteinExistence type="predicted"/>
<reference evidence="1 2" key="1">
    <citation type="submission" date="2017-08" db="EMBL/GenBank/DDBJ databases">
        <title>Infants hospitalized years apart are colonized by the same room-sourced microbial strains.</title>
        <authorList>
            <person name="Brooks B."/>
            <person name="Olm M.R."/>
            <person name="Firek B.A."/>
            <person name="Baker R."/>
            <person name="Thomas B.C."/>
            <person name="Morowitz M.J."/>
            <person name="Banfield J.F."/>
        </authorList>
    </citation>
    <scope>NUCLEOTIDE SEQUENCE [LARGE SCALE GENOMIC DNA]</scope>
    <source>
        <strain evidence="1">S2_003_000_R2_11</strain>
    </source>
</reference>
<name>A0A2W5SDC3_CERSP</name>
<protein>
    <submittedName>
        <fullName evidence="1">Uncharacterized protein</fullName>
    </submittedName>
</protein>
<dbReference type="AlphaFoldDB" id="A0A2W5SDC3"/>
<accession>A0A2W5SDC3</accession>
<organism evidence="1 2">
    <name type="scientific">Cereibacter sphaeroides</name>
    <name type="common">Rhodobacter sphaeroides</name>
    <dbReference type="NCBI Taxonomy" id="1063"/>
    <lineage>
        <taxon>Bacteria</taxon>
        <taxon>Pseudomonadati</taxon>
        <taxon>Pseudomonadota</taxon>
        <taxon>Alphaproteobacteria</taxon>
        <taxon>Rhodobacterales</taxon>
        <taxon>Paracoccaceae</taxon>
        <taxon>Cereibacter</taxon>
    </lineage>
</organism>
<dbReference type="EMBL" id="QFQS01000001">
    <property type="protein sequence ID" value="PZQ99916.1"/>
    <property type="molecule type" value="Genomic_DNA"/>
</dbReference>